<dbReference type="InterPro" id="IPR043128">
    <property type="entry name" value="Rev_trsase/Diguanyl_cyclase"/>
</dbReference>
<dbReference type="Proteomes" id="UP001595528">
    <property type="component" value="Unassembled WGS sequence"/>
</dbReference>
<dbReference type="InterPro" id="IPR001789">
    <property type="entry name" value="Sig_transdc_resp-reg_receiver"/>
</dbReference>
<name>A0ABV7L5Z2_9PROT</name>
<dbReference type="SUPFAM" id="SSF52172">
    <property type="entry name" value="CheY-like"/>
    <property type="match status" value="1"/>
</dbReference>
<dbReference type="PROSITE" id="PS50887">
    <property type="entry name" value="GGDEF"/>
    <property type="match status" value="1"/>
</dbReference>
<evidence type="ECO:0000259" key="4">
    <source>
        <dbReference type="PROSITE" id="PS50110"/>
    </source>
</evidence>
<dbReference type="PANTHER" id="PTHR45138:SF9">
    <property type="entry name" value="DIGUANYLATE CYCLASE DGCM-RELATED"/>
    <property type="match status" value="1"/>
</dbReference>
<evidence type="ECO:0000256" key="3">
    <source>
        <dbReference type="PROSITE-ProRule" id="PRU00169"/>
    </source>
</evidence>
<dbReference type="PROSITE" id="PS50110">
    <property type="entry name" value="RESPONSE_REGULATORY"/>
    <property type="match status" value="1"/>
</dbReference>
<dbReference type="Pfam" id="PF00072">
    <property type="entry name" value="Response_reg"/>
    <property type="match status" value="1"/>
</dbReference>
<dbReference type="NCBIfam" id="TIGR00254">
    <property type="entry name" value="GGDEF"/>
    <property type="match status" value="1"/>
</dbReference>
<gene>
    <name evidence="6" type="ORF">ACFOGJ_22675</name>
</gene>
<keyword evidence="6" id="KW-0808">Transferase</keyword>
<dbReference type="RefSeq" id="WP_379904892.1">
    <property type="nucleotide sequence ID" value="NZ_JBHRTR010000036.1"/>
</dbReference>
<dbReference type="InterPro" id="IPR000160">
    <property type="entry name" value="GGDEF_dom"/>
</dbReference>
<evidence type="ECO:0000313" key="6">
    <source>
        <dbReference type="EMBL" id="MFC3230073.1"/>
    </source>
</evidence>
<feature type="modified residue" description="4-aspartylphosphate" evidence="3">
    <location>
        <position position="73"/>
    </location>
</feature>
<dbReference type="CDD" id="cd01949">
    <property type="entry name" value="GGDEF"/>
    <property type="match status" value="1"/>
</dbReference>
<dbReference type="CDD" id="cd19920">
    <property type="entry name" value="REC_PA4781-like"/>
    <property type="match status" value="1"/>
</dbReference>
<proteinExistence type="predicted"/>
<dbReference type="Pfam" id="PF00990">
    <property type="entry name" value="GGDEF"/>
    <property type="match status" value="1"/>
</dbReference>
<evidence type="ECO:0000313" key="7">
    <source>
        <dbReference type="Proteomes" id="UP001595528"/>
    </source>
</evidence>
<evidence type="ECO:0000259" key="5">
    <source>
        <dbReference type="PROSITE" id="PS50887"/>
    </source>
</evidence>
<evidence type="ECO:0000256" key="1">
    <source>
        <dbReference type="ARBA" id="ARBA00012528"/>
    </source>
</evidence>
<comment type="caution">
    <text evidence="6">The sequence shown here is derived from an EMBL/GenBank/DDBJ whole genome shotgun (WGS) entry which is preliminary data.</text>
</comment>
<organism evidence="6 7">
    <name type="scientific">Marinibaculum pumilum</name>
    <dbReference type="NCBI Taxonomy" id="1766165"/>
    <lineage>
        <taxon>Bacteria</taxon>
        <taxon>Pseudomonadati</taxon>
        <taxon>Pseudomonadota</taxon>
        <taxon>Alphaproteobacteria</taxon>
        <taxon>Rhodospirillales</taxon>
        <taxon>Rhodospirillaceae</taxon>
        <taxon>Marinibaculum</taxon>
    </lineage>
</organism>
<sequence>MDQTRQMTAMQAPHPDIAAWEQPPKILVVDDEPLNVQVLCEVLADFGQISFATSGAKALELAERERPDLVLLDVMMPEMDGYTVCIEMKARDRTRDIPVIFVTALGMDDDEAKGIELGAIDYITKPFSAPVVRARVRSQLVLKRYRDYLSQVAYIDGLTGVPNRRNFDDRIDAAWRDSVLRNRPLSLALIDIDFFKQYNDHYGHGAGDECLTRVAGALKTAAQAFSGFVARYGGEEFACILEGTDEVVAAERAEKLRAAVEAQAMVHAPTAGNSIVTVSVGTAARNPQADETLRDMFQRADNNLYAAKRLGRNCVISG</sequence>
<dbReference type="EC" id="2.7.7.65" evidence="1"/>
<dbReference type="InterPro" id="IPR050469">
    <property type="entry name" value="Diguanylate_Cyclase"/>
</dbReference>
<dbReference type="InterPro" id="IPR011006">
    <property type="entry name" value="CheY-like_superfamily"/>
</dbReference>
<keyword evidence="3" id="KW-0597">Phosphoprotein</keyword>
<dbReference type="Gene3D" id="3.30.70.270">
    <property type="match status" value="1"/>
</dbReference>
<keyword evidence="6" id="KW-0548">Nucleotidyltransferase</keyword>
<evidence type="ECO:0000256" key="2">
    <source>
        <dbReference type="ARBA" id="ARBA00034247"/>
    </source>
</evidence>
<dbReference type="PANTHER" id="PTHR45138">
    <property type="entry name" value="REGULATORY COMPONENTS OF SENSORY TRANSDUCTION SYSTEM"/>
    <property type="match status" value="1"/>
</dbReference>
<feature type="domain" description="Response regulatory" evidence="4">
    <location>
        <begin position="25"/>
        <end position="140"/>
    </location>
</feature>
<keyword evidence="7" id="KW-1185">Reference proteome</keyword>
<dbReference type="SUPFAM" id="SSF55073">
    <property type="entry name" value="Nucleotide cyclase"/>
    <property type="match status" value="1"/>
</dbReference>
<dbReference type="SMART" id="SM00448">
    <property type="entry name" value="REC"/>
    <property type="match status" value="1"/>
</dbReference>
<comment type="catalytic activity">
    <reaction evidence="2">
        <text>2 GTP = 3',3'-c-di-GMP + 2 diphosphate</text>
        <dbReference type="Rhea" id="RHEA:24898"/>
        <dbReference type="ChEBI" id="CHEBI:33019"/>
        <dbReference type="ChEBI" id="CHEBI:37565"/>
        <dbReference type="ChEBI" id="CHEBI:58805"/>
        <dbReference type="EC" id="2.7.7.65"/>
    </reaction>
</comment>
<dbReference type="SMART" id="SM00267">
    <property type="entry name" value="GGDEF"/>
    <property type="match status" value="1"/>
</dbReference>
<dbReference type="EMBL" id="JBHRTR010000036">
    <property type="protein sequence ID" value="MFC3230073.1"/>
    <property type="molecule type" value="Genomic_DNA"/>
</dbReference>
<accession>A0ABV7L5Z2</accession>
<dbReference type="InterPro" id="IPR029787">
    <property type="entry name" value="Nucleotide_cyclase"/>
</dbReference>
<dbReference type="Gene3D" id="3.40.50.2300">
    <property type="match status" value="1"/>
</dbReference>
<protein>
    <recommendedName>
        <fullName evidence="1">diguanylate cyclase</fullName>
        <ecNumber evidence="1">2.7.7.65</ecNumber>
    </recommendedName>
</protein>
<reference evidence="7" key="1">
    <citation type="journal article" date="2019" name="Int. J. Syst. Evol. Microbiol.">
        <title>The Global Catalogue of Microorganisms (GCM) 10K type strain sequencing project: providing services to taxonomists for standard genome sequencing and annotation.</title>
        <authorList>
            <consortium name="The Broad Institute Genomics Platform"/>
            <consortium name="The Broad Institute Genome Sequencing Center for Infectious Disease"/>
            <person name="Wu L."/>
            <person name="Ma J."/>
        </authorList>
    </citation>
    <scope>NUCLEOTIDE SEQUENCE [LARGE SCALE GENOMIC DNA]</scope>
    <source>
        <strain evidence="7">KCTC 42964</strain>
    </source>
</reference>
<dbReference type="GO" id="GO:0052621">
    <property type="term" value="F:diguanylate cyclase activity"/>
    <property type="evidence" value="ECO:0007669"/>
    <property type="project" value="UniProtKB-EC"/>
</dbReference>
<feature type="domain" description="GGDEF" evidence="5">
    <location>
        <begin position="183"/>
        <end position="318"/>
    </location>
</feature>